<keyword evidence="4 6" id="KW-0464">Manganese</keyword>
<dbReference type="AlphaFoldDB" id="A8RKA8"/>
<evidence type="ECO:0000256" key="4">
    <source>
        <dbReference type="ARBA" id="ARBA00023211"/>
    </source>
</evidence>
<feature type="region of interest" description="Disordered" evidence="7">
    <location>
        <begin position="393"/>
        <end position="412"/>
    </location>
</feature>
<evidence type="ECO:0000259" key="8">
    <source>
        <dbReference type="Pfam" id="PF01979"/>
    </source>
</evidence>
<comment type="caution">
    <text evidence="10">The sequence shown here is derived from an EMBL/GenBank/DDBJ whole genome shotgun (WGS) entry which is preliminary data.</text>
</comment>
<dbReference type="InterPro" id="IPR011059">
    <property type="entry name" value="Metal-dep_hydrolase_composite"/>
</dbReference>
<evidence type="ECO:0000256" key="1">
    <source>
        <dbReference type="ARBA" id="ARBA00006773"/>
    </source>
</evidence>
<dbReference type="InterPro" id="IPR032466">
    <property type="entry name" value="Metal_Hydrolase"/>
</dbReference>
<comment type="catalytic activity">
    <reaction evidence="5 6">
        <text>adenine + H2O + H(+) = hypoxanthine + NH4(+)</text>
        <dbReference type="Rhea" id="RHEA:23688"/>
        <dbReference type="ChEBI" id="CHEBI:15377"/>
        <dbReference type="ChEBI" id="CHEBI:15378"/>
        <dbReference type="ChEBI" id="CHEBI:16708"/>
        <dbReference type="ChEBI" id="CHEBI:17368"/>
        <dbReference type="ChEBI" id="CHEBI:28938"/>
        <dbReference type="EC" id="3.5.4.2"/>
    </reaction>
</comment>
<dbReference type="SUPFAM" id="SSF51338">
    <property type="entry name" value="Composite domain of metallo-dependent hydrolases"/>
    <property type="match status" value="1"/>
</dbReference>
<protein>
    <recommendedName>
        <fullName evidence="2 6">Adenine deaminase</fullName>
        <shortName evidence="6">Adenase</shortName>
        <shortName evidence="6">Adenine aminase</shortName>
        <ecNumber evidence="2 6">3.5.4.2</ecNumber>
    </recommendedName>
</protein>
<dbReference type="HAMAP" id="MF_01518">
    <property type="entry name" value="Adenine_deamin"/>
    <property type="match status" value="1"/>
</dbReference>
<reference evidence="10 11" key="1">
    <citation type="submission" date="2007-08" db="EMBL/GenBank/DDBJ databases">
        <authorList>
            <person name="Fulton L."/>
            <person name="Clifton S."/>
            <person name="Fulton B."/>
            <person name="Xu J."/>
            <person name="Minx P."/>
            <person name="Pepin K.H."/>
            <person name="Johnson M."/>
            <person name="Thiruvilangam P."/>
            <person name="Bhonagiri V."/>
            <person name="Nash W.E."/>
            <person name="Mardis E.R."/>
            <person name="Wilson R.K."/>
        </authorList>
    </citation>
    <scope>NUCLEOTIDE SEQUENCE [LARGE SCALE GENOMIC DNA]</scope>
    <source>
        <strain evidence="11">ATCC BAA-613 / DSM 15670 / CCUG 46953 / JCM 12243 / WAL 16351</strain>
    </source>
</reference>
<evidence type="ECO:0000313" key="10">
    <source>
        <dbReference type="EMBL" id="EDP18384.1"/>
    </source>
</evidence>
<dbReference type="Gene3D" id="2.30.40.10">
    <property type="entry name" value="Urease, subunit C, domain 1"/>
    <property type="match status" value="1"/>
</dbReference>
<dbReference type="eggNOG" id="COG1001">
    <property type="taxonomic scope" value="Bacteria"/>
</dbReference>
<evidence type="ECO:0000259" key="9">
    <source>
        <dbReference type="Pfam" id="PF13382"/>
    </source>
</evidence>
<dbReference type="Pfam" id="PF01979">
    <property type="entry name" value="Amidohydro_1"/>
    <property type="match status" value="1"/>
</dbReference>
<reference evidence="10 11" key="2">
    <citation type="submission" date="2007-09" db="EMBL/GenBank/DDBJ databases">
        <title>Draft genome sequence of Clostridium bolteae (ATCC BAA-613).</title>
        <authorList>
            <person name="Sudarsanam P."/>
            <person name="Ley R."/>
            <person name="Guruge J."/>
            <person name="Turnbaugh P.J."/>
            <person name="Mahowald M."/>
            <person name="Liep D."/>
            <person name="Gordon J."/>
        </authorList>
    </citation>
    <scope>NUCLEOTIDE SEQUENCE [LARGE SCALE GENOMIC DNA]</scope>
    <source>
        <strain evidence="11">ATCC BAA-613 / DSM 15670 / CCUG 46953 / JCM 12243 / WAL 16351</strain>
    </source>
</reference>
<dbReference type="Pfam" id="PF13382">
    <property type="entry name" value="Adenine_deam_C"/>
    <property type="match status" value="1"/>
</dbReference>
<gene>
    <name evidence="6" type="primary">ade</name>
    <name evidence="10" type="ORF">CLOBOL_01255</name>
</gene>
<evidence type="ECO:0000256" key="5">
    <source>
        <dbReference type="ARBA" id="ARBA00047720"/>
    </source>
</evidence>
<comment type="similarity">
    <text evidence="1 6">Belongs to the metallo-dependent hydrolases superfamily. Adenine deaminase family.</text>
</comment>
<name>A8RKA8_ENTBW</name>
<keyword evidence="3 6" id="KW-0378">Hydrolase</keyword>
<dbReference type="EMBL" id="ABCC02000015">
    <property type="protein sequence ID" value="EDP18384.1"/>
    <property type="molecule type" value="Genomic_DNA"/>
</dbReference>
<dbReference type="InterPro" id="IPR006680">
    <property type="entry name" value="Amidohydro-rel"/>
</dbReference>
<evidence type="ECO:0000256" key="3">
    <source>
        <dbReference type="ARBA" id="ARBA00022801"/>
    </source>
</evidence>
<dbReference type="PANTHER" id="PTHR11113">
    <property type="entry name" value="N-ACETYLGLUCOSAMINE-6-PHOSPHATE DEACETYLASE"/>
    <property type="match status" value="1"/>
</dbReference>
<dbReference type="Gene3D" id="3.20.20.140">
    <property type="entry name" value="Metal-dependent hydrolases"/>
    <property type="match status" value="1"/>
</dbReference>
<feature type="domain" description="Amidohydrolase-related" evidence="8">
    <location>
        <begin position="102"/>
        <end position="386"/>
    </location>
</feature>
<dbReference type="InterPro" id="IPR006679">
    <property type="entry name" value="Adenine_deam"/>
</dbReference>
<organism evidence="10 11">
    <name type="scientific">Enterocloster bolteae (strain ATCC BAA-613 / DSM 15670 / CCUG 46953 / JCM 12243 / WAL 16351)</name>
    <name type="common">Clostridium bolteae</name>
    <dbReference type="NCBI Taxonomy" id="411902"/>
    <lineage>
        <taxon>Bacteria</taxon>
        <taxon>Bacillati</taxon>
        <taxon>Bacillota</taxon>
        <taxon>Clostridia</taxon>
        <taxon>Lachnospirales</taxon>
        <taxon>Lachnospiraceae</taxon>
        <taxon>Enterocloster</taxon>
    </lineage>
</organism>
<proteinExistence type="inferred from homology"/>
<dbReference type="PaxDb" id="411902-CLOBOL_01255"/>
<dbReference type="GO" id="GO:0000034">
    <property type="term" value="F:adenine deaminase activity"/>
    <property type="evidence" value="ECO:0007669"/>
    <property type="project" value="UniProtKB-UniRule"/>
</dbReference>
<comment type="cofactor">
    <cofactor evidence="6">
        <name>Mn(2+)</name>
        <dbReference type="ChEBI" id="CHEBI:29035"/>
    </cofactor>
</comment>
<accession>A8RKA8</accession>
<evidence type="ECO:0000256" key="2">
    <source>
        <dbReference type="ARBA" id="ARBA00012782"/>
    </source>
</evidence>
<dbReference type="EC" id="3.5.4.2" evidence="2 6"/>
<dbReference type="InterPro" id="IPR026912">
    <property type="entry name" value="Adenine_deam_C"/>
</dbReference>
<dbReference type="Proteomes" id="UP000005396">
    <property type="component" value="Unassembled WGS sequence"/>
</dbReference>
<dbReference type="PANTHER" id="PTHR11113:SF2">
    <property type="entry name" value="ADENINE DEAMINASE"/>
    <property type="match status" value="1"/>
</dbReference>
<dbReference type="GO" id="GO:0006146">
    <property type="term" value="P:adenine catabolic process"/>
    <property type="evidence" value="ECO:0007669"/>
    <property type="project" value="InterPro"/>
</dbReference>
<evidence type="ECO:0000313" key="11">
    <source>
        <dbReference type="Proteomes" id="UP000005396"/>
    </source>
</evidence>
<feature type="domain" description="Adenine deaminase C-terminal" evidence="9">
    <location>
        <begin position="456"/>
        <end position="619"/>
    </location>
</feature>
<evidence type="ECO:0000256" key="6">
    <source>
        <dbReference type="HAMAP-Rule" id="MF_01518"/>
    </source>
</evidence>
<evidence type="ECO:0000256" key="7">
    <source>
        <dbReference type="SAM" id="MobiDB-lite"/>
    </source>
</evidence>
<dbReference type="SUPFAM" id="SSF51556">
    <property type="entry name" value="Metallo-dependent hydrolases"/>
    <property type="match status" value="1"/>
</dbReference>
<dbReference type="HOGENOM" id="CLU_027935_0_0_9"/>
<sequence>MYVPPMKIIHDLDDYYDFDTYLCTLYNKNNIQSRVSSILLNGGAMETERADFLVRGAMVYNSYFKKFVPADVSVSGGKFLYIDSRRSGAVEADETVDAEGLYMVPGLIDIHMHIESSMLTPGAFCRRLAECGVTTIVSEPHEMANVNGMQGVLDMIRAGENSPVDIFYGIPSCVPSTSPELETTGGIITCEEMEGLKENPWVACVGEVMNYRTIIRENQLEITRFLKQLREKDRIFPIEGHCPALLDLDLAKFLYLGINGDHTEHSLEELEQRFANGMFMEIQEKMLRREVLDYIREHGLEEHFCFVTDDVMADTLCIQGHLDALVRRAMELGMPAEQAVYNASFTPAKRMNLLDRGAIAPGKIADFLLLSDLDTFAVSATYKNGKCIWRRGQDEREQPAQEQHGPDRGQDMRFPEPYYHSIHLEFQEQSRFEVPMESDSGTVMVRVMEIQDGSTKTKEIIMEMPVRDGFLKWEGTGCLLAAVFERYGKGQAVGYGLVTGDCHKRGAVATSYAHDCHNILVAGANPADMKLALNRVIEMQGGMAAADGGRIQAELPLHVGGILSDRPAKEVGASLARVREAMTGLGYRHYNPIMSFCTLTLPASPALKLTDKGLIDVKACKIVPLKVEGQRTQP</sequence>